<dbReference type="InterPro" id="IPR012677">
    <property type="entry name" value="Nucleotide-bd_a/b_plait_sf"/>
</dbReference>
<evidence type="ECO:0000256" key="5">
    <source>
        <dbReference type="ARBA" id="ARBA00062927"/>
    </source>
</evidence>
<dbReference type="GO" id="GO:0003723">
    <property type="term" value="F:RNA binding"/>
    <property type="evidence" value="ECO:0007669"/>
    <property type="project" value="UniProtKB-UniRule"/>
</dbReference>
<feature type="compositionally biased region" description="Gly residues" evidence="7">
    <location>
        <begin position="17"/>
        <end position="31"/>
    </location>
</feature>
<dbReference type="Ensembl" id="ENSCAFT00000011983.5">
    <property type="protein sequence ID" value="ENSCAFP00000011111.5"/>
    <property type="gene ID" value="ENSCAFG00000007493.5"/>
</dbReference>
<evidence type="ECO:0000256" key="3">
    <source>
        <dbReference type="ARBA" id="ARBA00023242"/>
    </source>
</evidence>
<dbReference type="SUPFAM" id="SSF54928">
    <property type="entry name" value="RNA-binding domain, RBD"/>
    <property type="match status" value="1"/>
</dbReference>
<feature type="compositionally biased region" description="Low complexity" evidence="7">
    <location>
        <begin position="32"/>
        <end position="45"/>
    </location>
</feature>
<keyword evidence="6" id="KW-0694">RNA-binding</keyword>
<feature type="compositionally biased region" description="Basic and acidic residues" evidence="7">
    <location>
        <begin position="467"/>
        <end position="478"/>
    </location>
</feature>
<feature type="compositionally biased region" description="Basic residues" evidence="7">
    <location>
        <begin position="249"/>
        <end position="265"/>
    </location>
</feature>
<protein>
    <recommendedName>
        <fullName evidence="2">U11/U12 small nuclear ribonucleoprotein 35 kDa protein</fullName>
    </recommendedName>
    <alternativeName>
        <fullName evidence="4">U1 snRNP-binding protein homolog</fullName>
    </alternativeName>
</protein>
<reference evidence="9 10" key="1">
    <citation type="journal article" date="2005" name="Nature">
        <title>Genome sequence, comparative analysis and haplotype structure of the domestic dog.</title>
        <authorList>
            <consortium name="Broad Sequencing Platform"/>
            <person name="Lindblad-Toh K."/>
            <person name="Wade C.M."/>
            <person name="Mikkelsen T.S."/>
            <person name="Karlsson E.K."/>
            <person name="Jaffe D.B."/>
            <person name="Kamal M."/>
            <person name="Clamp M."/>
            <person name="Chang J.L."/>
            <person name="Kulbokas E.J. III"/>
            <person name="Zody M.C."/>
            <person name="Mauceli E."/>
            <person name="Xie X."/>
            <person name="Breen M."/>
            <person name="Wayne R.K."/>
            <person name="Ostrander E.A."/>
            <person name="Ponting C.P."/>
            <person name="Galibert F."/>
            <person name="Smith D.R."/>
            <person name="DeJong P.J."/>
            <person name="Kirkness E."/>
            <person name="Alvarez P."/>
            <person name="Biagi T."/>
            <person name="Brockman W."/>
            <person name="Butler J."/>
            <person name="Chin C.W."/>
            <person name="Cook A."/>
            <person name="Cuff J."/>
            <person name="Daly M.J."/>
            <person name="DeCaprio D."/>
            <person name="Gnerre S."/>
            <person name="Grabherr M."/>
            <person name="Kellis M."/>
            <person name="Kleber M."/>
            <person name="Bardeleben C."/>
            <person name="Goodstadt L."/>
            <person name="Heger A."/>
            <person name="Hitte C."/>
            <person name="Kim L."/>
            <person name="Koepfli K.P."/>
            <person name="Parker H.G."/>
            <person name="Pollinger J.P."/>
            <person name="Searle S.M."/>
            <person name="Sutter N.B."/>
            <person name="Thomas R."/>
            <person name="Webber C."/>
            <person name="Baldwin J."/>
            <person name="Abebe A."/>
            <person name="Abouelleil A."/>
            <person name="Aftuck L."/>
            <person name="Ait-Zahra M."/>
            <person name="Aldredge T."/>
            <person name="Allen N."/>
            <person name="An P."/>
            <person name="Anderson S."/>
            <person name="Antoine C."/>
            <person name="Arachchi H."/>
            <person name="Aslam A."/>
            <person name="Ayotte L."/>
            <person name="Bachantsang P."/>
            <person name="Barry A."/>
            <person name="Bayul T."/>
            <person name="Benamara M."/>
            <person name="Berlin A."/>
            <person name="Bessette D."/>
            <person name="Blitshteyn B."/>
            <person name="Bloom T."/>
            <person name="Blye J."/>
            <person name="Boguslavskiy L."/>
            <person name="Bonnet C."/>
            <person name="Boukhgalter B."/>
            <person name="Brown A."/>
            <person name="Cahill P."/>
            <person name="Calixte N."/>
            <person name="Camarata J."/>
            <person name="Cheshatsang Y."/>
            <person name="Chu J."/>
            <person name="Citroen M."/>
            <person name="Collymore A."/>
            <person name="Cooke P."/>
            <person name="Dawoe T."/>
            <person name="Daza R."/>
            <person name="Decktor K."/>
            <person name="DeGray S."/>
            <person name="Dhargay N."/>
            <person name="Dooley K."/>
            <person name="Dooley K."/>
            <person name="Dorje P."/>
            <person name="Dorjee K."/>
            <person name="Dorris L."/>
            <person name="Duffey N."/>
            <person name="Dupes A."/>
            <person name="Egbiremolen O."/>
            <person name="Elong R."/>
            <person name="Falk J."/>
            <person name="Farina A."/>
            <person name="Faro S."/>
            <person name="Ferguson D."/>
            <person name="Ferreira P."/>
            <person name="Fisher S."/>
            <person name="FitzGerald M."/>
            <person name="Foley K."/>
            <person name="Foley C."/>
            <person name="Franke A."/>
            <person name="Friedrich D."/>
            <person name="Gage D."/>
            <person name="Garber M."/>
            <person name="Gearin G."/>
            <person name="Giannoukos G."/>
            <person name="Goode T."/>
            <person name="Goyette A."/>
            <person name="Graham J."/>
            <person name="Grandbois E."/>
            <person name="Gyaltsen K."/>
            <person name="Hafez N."/>
            <person name="Hagopian D."/>
            <person name="Hagos B."/>
            <person name="Hall J."/>
            <person name="Healy C."/>
            <person name="Hegarty R."/>
            <person name="Honan T."/>
            <person name="Horn A."/>
            <person name="Houde N."/>
            <person name="Hughes L."/>
            <person name="Hunnicutt L."/>
            <person name="Husby M."/>
            <person name="Jester B."/>
            <person name="Jones C."/>
            <person name="Kamat A."/>
            <person name="Kanga B."/>
            <person name="Kells C."/>
            <person name="Khazanovich D."/>
            <person name="Kieu A.C."/>
            <person name="Kisner P."/>
            <person name="Kumar M."/>
            <person name="Lance K."/>
            <person name="Landers T."/>
            <person name="Lara M."/>
            <person name="Lee W."/>
            <person name="Leger J.P."/>
            <person name="Lennon N."/>
            <person name="Leuper L."/>
            <person name="LeVine S."/>
            <person name="Liu J."/>
            <person name="Liu X."/>
            <person name="Lokyitsang Y."/>
            <person name="Lokyitsang T."/>
            <person name="Lui A."/>
            <person name="Macdonald J."/>
            <person name="Major J."/>
            <person name="Marabella R."/>
            <person name="Maru K."/>
            <person name="Matthews C."/>
            <person name="McDonough S."/>
            <person name="Mehta T."/>
            <person name="Meldrim J."/>
            <person name="Melnikov A."/>
            <person name="Meneus L."/>
            <person name="Mihalev A."/>
            <person name="Mihova T."/>
            <person name="Miller K."/>
            <person name="Mittelman R."/>
            <person name="Mlenga V."/>
            <person name="Mulrain L."/>
            <person name="Munson G."/>
            <person name="Navidi A."/>
            <person name="Naylor J."/>
            <person name="Nguyen T."/>
            <person name="Nguyen N."/>
            <person name="Nguyen C."/>
            <person name="Nguyen T."/>
            <person name="Nicol R."/>
            <person name="Norbu N."/>
            <person name="Norbu C."/>
            <person name="Novod N."/>
            <person name="Nyima T."/>
            <person name="Olandt P."/>
            <person name="O'Neill B."/>
            <person name="O'Neill K."/>
            <person name="Osman S."/>
            <person name="Oyono L."/>
            <person name="Patti C."/>
            <person name="Perrin D."/>
            <person name="Phunkhang P."/>
            <person name="Pierre F."/>
            <person name="Priest M."/>
            <person name="Rachupka A."/>
            <person name="Raghuraman S."/>
            <person name="Rameau R."/>
            <person name="Ray V."/>
            <person name="Raymond C."/>
            <person name="Rege F."/>
            <person name="Rise C."/>
            <person name="Rogers J."/>
            <person name="Rogov P."/>
            <person name="Sahalie J."/>
            <person name="Settipalli S."/>
            <person name="Sharpe T."/>
            <person name="Shea T."/>
            <person name="Sheehan M."/>
            <person name="Sherpa N."/>
            <person name="Shi J."/>
            <person name="Shih D."/>
            <person name="Sloan J."/>
            <person name="Smith C."/>
            <person name="Sparrow T."/>
            <person name="Stalker J."/>
            <person name="Stange-Thomann N."/>
            <person name="Stavropoulos S."/>
            <person name="Stone C."/>
            <person name="Stone S."/>
            <person name="Sykes S."/>
            <person name="Tchuinga P."/>
            <person name="Tenzing P."/>
            <person name="Tesfaye S."/>
            <person name="Thoulutsang D."/>
            <person name="Thoulutsang Y."/>
            <person name="Topham K."/>
            <person name="Topping I."/>
            <person name="Tsamla T."/>
            <person name="Vassiliev H."/>
            <person name="Venkataraman V."/>
            <person name="Vo A."/>
            <person name="Wangchuk T."/>
            <person name="Wangdi T."/>
            <person name="Weiand M."/>
            <person name="Wilkinson J."/>
            <person name="Wilson A."/>
            <person name="Yadav S."/>
            <person name="Yang S."/>
            <person name="Yang X."/>
            <person name="Young G."/>
            <person name="Yu Q."/>
            <person name="Zainoun J."/>
            <person name="Zembek L."/>
            <person name="Zimmer A."/>
            <person name="Lander E.S."/>
        </authorList>
    </citation>
    <scope>NUCLEOTIDE SEQUENCE [LARGE SCALE GENOMIC DNA]</scope>
    <source>
        <strain evidence="9">Boxer</strain>
    </source>
</reference>
<feature type="compositionally biased region" description="Basic residues" evidence="7">
    <location>
        <begin position="63"/>
        <end position="79"/>
    </location>
</feature>
<evidence type="ECO:0000256" key="2">
    <source>
        <dbReference type="ARBA" id="ARBA00021080"/>
    </source>
</evidence>
<feature type="region of interest" description="Disordered" evidence="7">
    <location>
        <begin position="1"/>
        <end position="141"/>
    </location>
</feature>
<evidence type="ECO:0000256" key="4">
    <source>
        <dbReference type="ARBA" id="ARBA00031739"/>
    </source>
</evidence>
<accession>A0A8P0N9Y1</accession>
<evidence type="ECO:0000313" key="10">
    <source>
        <dbReference type="Proteomes" id="UP000002254"/>
    </source>
</evidence>
<feature type="region of interest" description="Disordered" evidence="7">
    <location>
        <begin position="466"/>
        <end position="511"/>
    </location>
</feature>
<dbReference type="InterPro" id="IPR034146">
    <property type="entry name" value="snRNP35_RRM"/>
</dbReference>
<dbReference type="Proteomes" id="UP000002254">
    <property type="component" value="Chromosome 26"/>
</dbReference>
<dbReference type="PANTHER" id="PTHR13952:SF6">
    <property type="entry name" value="U11_U12 SMALL NUCLEAR RIBONUCLEOPROTEIN 35 KDA PROTEIN"/>
    <property type="match status" value="1"/>
</dbReference>
<dbReference type="CDD" id="cd12237">
    <property type="entry name" value="RRM_snRNP35"/>
    <property type="match status" value="1"/>
</dbReference>
<dbReference type="PANTHER" id="PTHR13952">
    <property type="entry name" value="U1 SMALL NUCLEAR RIBONUCLEOPROTEIN 70 KD"/>
    <property type="match status" value="1"/>
</dbReference>
<evidence type="ECO:0000256" key="6">
    <source>
        <dbReference type="PROSITE-ProRule" id="PRU00176"/>
    </source>
</evidence>
<feature type="compositionally biased region" description="Low complexity" evidence="7">
    <location>
        <begin position="106"/>
        <end position="119"/>
    </location>
</feature>
<evidence type="ECO:0000259" key="8">
    <source>
        <dbReference type="PROSITE" id="PS50102"/>
    </source>
</evidence>
<name>A0A8P0N9Y1_CANLF</name>
<dbReference type="FunCoup" id="A0A8P0N9Y1">
    <property type="interactions" value="186"/>
</dbReference>
<proteinExistence type="predicted"/>
<feature type="compositionally biased region" description="Basic and acidic residues" evidence="7">
    <location>
        <begin position="124"/>
        <end position="137"/>
    </location>
</feature>
<organism evidence="9 10">
    <name type="scientific">Canis lupus familiaris</name>
    <name type="common">Dog</name>
    <name type="synonym">Canis familiaris</name>
    <dbReference type="NCBI Taxonomy" id="9615"/>
    <lineage>
        <taxon>Eukaryota</taxon>
        <taxon>Metazoa</taxon>
        <taxon>Chordata</taxon>
        <taxon>Craniata</taxon>
        <taxon>Vertebrata</taxon>
        <taxon>Euteleostomi</taxon>
        <taxon>Mammalia</taxon>
        <taxon>Eutheria</taxon>
        <taxon>Laurasiatheria</taxon>
        <taxon>Carnivora</taxon>
        <taxon>Caniformia</taxon>
        <taxon>Canidae</taxon>
        <taxon>Canis</taxon>
    </lineage>
</organism>
<dbReference type="Pfam" id="PF00076">
    <property type="entry name" value="RRM_1"/>
    <property type="match status" value="1"/>
</dbReference>
<feature type="domain" description="RRM" evidence="8">
    <location>
        <begin position="344"/>
        <end position="422"/>
    </location>
</feature>
<dbReference type="Gene3D" id="3.30.70.330">
    <property type="match status" value="1"/>
</dbReference>
<dbReference type="PROSITE" id="PS50102">
    <property type="entry name" value="RRM"/>
    <property type="match status" value="1"/>
</dbReference>
<feature type="region of interest" description="Disordered" evidence="7">
    <location>
        <begin position="170"/>
        <end position="276"/>
    </location>
</feature>
<dbReference type="FunFam" id="3.30.70.330:FF:000132">
    <property type="entry name" value="Small nuclear ribonucleoprotein U11/U12 subunit 35"/>
    <property type="match status" value="1"/>
</dbReference>
<evidence type="ECO:0000256" key="1">
    <source>
        <dbReference type="ARBA" id="ARBA00004123"/>
    </source>
</evidence>
<dbReference type="AlphaFoldDB" id="A0A8P0N9Y1"/>
<keyword evidence="3" id="KW-0539">Nucleus</keyword>
<sequence>MGLAGLQVGVAGPAARGAGGARGPAGPGGGRATRAPARPGRPAPASRRRGRPTTAGPSEHGCGGRRRRGARPGRPRSPPRRALSAPSPASPGSPSPGRKMSKPRAVEAAAAAAAVAATAPGPEMVERRGPGRPRTDGENVFTGQSKIYSYMSPNKCSGMRSPLQEENSVAHHEVKCQGKPLAGLCRKREEKRNSGNAVRSAMKSEEQKLKDARRGPLAPFPNQKSEAAEPPKTPTSSCDPPITAIAKQALKKPIKGKQAPRKKAQGKTQQNRKLTDFYPVRRSSRKSKAELQNMNDWMPIAKEYDPLKAGSIDGTDEDPHDRAVWRAMLARYTPNKGVTGDPLLTLFVARLNLQTKEEKLKEVFSRYGDIRRLRLVRDLVTGLSKGYAFIEYKEERSLIKAYRDADGLVIDQHEIFVDYELERTLKGWIPRRLGGGLGGKKESGQLRFGGRDRPFRKPINLPIIKNDQYREGKREKRERSRSRERHWDSRTRDRDHDRNREKRWQEREPSRVWLESDWERERDFRDDRAKGREKRDRSK</sequence>
<feature type="compositionally biased region" description="Basic and acidic residues" evidence="7">
    <location>
        <begin position="485"/>
        <end position="510"/>
    </location>
</feature>
<dbReference type="InterPro" id="IPR035979">
    <property type="entry name" value="RBD_domain_sf"/>
</dbReference>
<dbReference type="GO" id="GO:1990904">
    <property type="term" value="C:ribonucleoprotein complex"/>
    <property type="evidence" value="ECO:0007669"/>
    <property type="project" value="UniProtKB-ARBA"/>
</dbReference>
<evidence type="ECO:0000313" key="9">
    <source>
        <dbReference type="Ensembl" id="ENSCAFP00000011111.5"/>
    </source>
</evidence>
<evidence type="ECO:0000256" key="7">
    <source>
        <dbReference type="SAM" id="MobiDB-lite"/>
    </source>
</evidence>
<dbReference type="InterPro" id="IPR051183">
    <property type="entry name" value="U1_U11-U12_snRNP_70-35kDa"/>
</dbReference>
<dbReference type="SMART" id="SM00360">
    <property type="entry name" value="RRM"/>
    <property type="match status" value="1"/>
</dbReference>
<comment type="subunit">
    <text evidence="5">Component of the U11/U12 snRNPs that are part of the U12-type spliceosome.</text>
</comment>
<dbReference type="InterPro" id="IPR000504">
    <property type="entry name" value="RRM_dom"/>
</dbReference>
<dbReference type="GO" id="GO:0005634">
    <property type="term" value="C:nucleus"/>
    <property type="evidence" value="ECO:0007669"/>
    <property type="project" value="UniProtKB-SubCell"/>
</dbReference>
<feature type="compositionally biased region" description="Basic and acidic residues" evidence="7">
    <location>
        <begin position="202"/>
        <end position="214"/>
    </location>
</feature>
<gene>
    <name evidence="9" type="primary">KMT5A</name>
</gene>
<comment type="subcellular location">
    <subcellularLocation>
        <location evidence="1">Nucleus</location>
    </subcellularLocation>
</comment>
<reference evidence="9" key="2">
    <citation type="submission" date="2025-08" db="UniProtKB">
        <authorList>
            <consortium name="Ensembl"/>
        </authorList>
    </citation>
    <scope>IDENTIFICATION</scope>
</reference>